<dbReference type="GO" id="GO:0005524">
    <property type="term" value="F:ATP binding"/>
    <property type="evidence" value="ECO:0007669"/>
    <property type="project" value="InterPro"/>
</dbReference>
<comment type="caution">
    <text evidence="2">The sequence shown here is derived from an EMBL/GenBank/DDBJ whole genome shotgun (WGS) entry which is preliminary data.</text>
</comment>
<dbReference type="SUPFAM" id="SSF56112">
    <property type="entry name" value="Protein kinase-like (PK-like)"/>
    <property type="match status" value="1"/>
</dbReference>
<name>A0A507QGI1_MONPU</name>
<dbReference type="PANTHER" id="PTHR21310">
    <property type="entry name" value="AMINOGLYCOSIDE PHOSPHOTRANSFERASE-RELATED-RELATED"/>
    <property type="match status" value="1"/>
</dbReference>
<dbReference type="Proteomes" id="UP000319663">
    <property type="component" value="Unassembled WGS sequence"/>
</dbReference>
<dbReference type="PROSITE" id="PS50011">
    <property type="entry name" value="PROTEIN_KINASE_DOM"/>
    <property type="match status" value="1"/>
</dbReference>
<dbReference type="InterPro" id="IPR011009">
    <property type="entry name" value="Kinase-like_dom_sf"/>
</dbReference>
<reference evidence="2 3" key="1">
    <citation type="submission" date="2019-06" db="EMBL/GenBank/DDBJ databases">
        <title>Wine fermentation using esterase from Monascus purpureus.</title>
        <authorList>
            <person name="Geng C."/>
            <person name="Zhang Y."/>
        </authorList>
    </citation>
    <scope>NUCLEOTIDE SEQUENCE [LARGE SCALE GENOMIC DNA]</scope>
    <source>
        <strain evidence="2">HQ1</strain>
    </source>
</reference>
<keyword evidence="3" id="KW-1185">Reference proteome</keyword>
<evidence type="ECO:0000313" key="3">
    <source>
        <dbReference type="Proteomes" id="UP000319663"/>
    </source>
</evidence>
<sequence length="280" mass="31777">MVLSKSSENILPTVSEINACPNILSQPDGAAKVVKISNRFAVKFGKGVSISEADNMQFISTNTKVPVPKVFDAFTDAETNMTYIVMEFIQGVTLQTLWPTLTVKERSNITVKVRDAIIELRKTTPPDYLGGIGQKPYNDSVFWTPDNNPAISGPFANQPAMNKGIIERLRQNESRQYVQFMQEMVNRIFHGHRSTLTHGDLQPKNIIVSRTGTHEDGSGEFAIKLIDWEIAGWYPEHWEYCSSTVACRWKPDWLEAVTQILDPYRTEYLLMQAIYSTVYY</sequence>
<evidence type="ECO:0000259" key="1">
    <source>
        <dbReference type="PROSITE" id="PS50011"/>
    </source>
</evidence>
<dbReference type="Pfam" id="PF01636">
    <property type="entry name" value="APH"/>
    <property type="match status" value="1"/>
</dbReference>
<dbReference type="EMBL" id="VIFY01000341">
    <property type="protein sequence ID" value="TQB67636.1"/>
    <property type="molecule type" value="Genomic_DNA"/>
</dbReference>
<evidence type="ECO:0000313" key="2">
    <source>
        <dbReference type="EMBL" id="TQB67636.1"/>
    </source>
</evidence>
<proteinExistence type="predicted"/>
<dbReference type="InterPro" id="IPR000719">
    <property type="entry name" value="Prot_kinase_dom"/>
</dbReference>
<feature type="domain" description="Protein kinase" evidence="1">
    <location>
        <begin position="1"/>
        <end position="280"/>
    </location>
</feature>
<dbReference type="Gene3D" id="1.10.510.10">
    <property type="entry name" value="Transferase(Phosphotransferase) domain 1"/>
    <property type="match status" value="1"/>
</dbReference>
<protein>
    <recommendedName>
        <fullName evidence="1">Protein kinase domain-containing protein</fullName>
    </recommendedName>
</protein>
<gene>
    <name evidence="2" type="ORF">MPDQ_005095</name>
</gene>
<dbReference type="InterPro" id="IPR002575">
    <property type="entry name" value="Aminoglycoside_PTrfase"/>
</dbReference>
<accession>A0A507QGI1</accession>
<organism evidence="2 3">
    <name type="scientific">Monascus purpureus</name>
    <name type="common">Red mold</name>
    <name type="synonym">Monascus anka</name>
    <dbReference type="NCBI Taxonomy" id="5098"/>
    <lineage>
        <taxon>Eukaryota</taxon>
        <taxon>Fungi</taxon>
        <taxon>Dikarya</taxon>
        <taxon>Ascomycota</taxon>
        <taxon>Pezizomycotina</taxon>
        <taxon>Eurotiomycetes</taxon>
        <taxon>Eurotiomycetidae</taxon>
        <taxon>Eurotiales</taxon>
        <taxon>Aspergillaceae</taxon>
        <taxon>Monascus</taxon>
    </lineage>
</organism>
<dbReference type="CDD" id="cd05120">
    <property type="entry name" value="APH_ChoK_like"/>
    <property type="match status" value="1"/>
</dbReference>
<dbReference type="PANTHER" id="PTHR21310:SF48">
    <property type="entry name" value="AMINOGLYCOSIDE PHOSPHOTRANSFERASE DOMAIN-CONTAINING PROTEIN"/>
    <property type="match status" value="1"/>
</dbReference>
<dbReference type="InterPro" id="IPR051678">
    <property type="entry name" value="AGP_Transferase"/>
</dbReference>
<dbReference type="GO" id="GO:0004672">
    <property type="term" value="F:protein kinase activity"/>
    <property type="evidence" value="ECO:0007669"/>
    <property type="project" value="InterPro"/>
</dbReference>
<dbReference type="AlphaFoldDB" id="A0A507QGI1"/>